<dbReference type="EMBL" id="BAABFR010000042">
    <property type="protein sequence ID" value="GAA4395198.1"/>
    <property type="molecule type" value="Genomic_DNA"/>
</dbReference>
<gene>
    <name evidence="1" type="ORF">GCM10023147_28100</name>
</gene>
<name>A0ABP8JS52_9ACTN</name>
<evidence type="ECO:0000313" key="1">
    <source>
        <dbReference type="EMBL" id="GAA4395198.1"/>
    </source>
</evidence>
<organism evidence="1 2">
    <name type="scientific">Tsukamurella soli</name>
    <dbReference type="NCBI Taxonomy" id="644556"/>
    <lineage>
        <taxon>Bacteria</taxon>
        <taxon>Bacillati</taxon>
        <taxon>Actinomycetota</taxon>
        <taxon>Actinomycetes</taxon>
        <taxon>Mycobacteriales</taxon>
        <taxon>Tsukamurellaceae</taxon>
        <taxon>Tsukamurella</taxon>
    </lineage>
</organism>
<reference evidence="2" key="1">
    <citation type="journal article" date="2019" name="Int. J. Syst. Evol. Microbiol.">
        <title>The Global Catalogue of Microorganisms (GCM) 10K type strain sequencing project: providing services to taxonomists for standard genome sequencing and annotation.</title>
        <authorList>
            <consortium name="The Broad Institute Genomics Platform"/>
            <consortium name="The Broad Institute Genome Sequencing Center for Infectious Disease"/>
            <person name="Wu L."/>
            <person name="Ma J."/>
        </authorList>
    </citation>
    <scope>NUCLEOTIDE SEQUENCE [LARGE SCALE GENOMIC DNA]</scope>
    <source>
        <strain evidence="2">JCM 17688</strain>
    </source>
</reference>
<accession>A0ABP8JS52</accession>
<evidence type="ECO:0000313" key="2">
    <source>
        <dbReference type="Proteomes" id="UP001500635"/>
    </source>
</evidence>
<dbReference type="Proteomes" id="UP001500635">
    <property type="component" value="Unassembled WGS sequence"/>
</dbReference>
<proteinExistence type="predicted"/>
<keyword evidence="2" id="KW-1185">Reference proteome</keyword>
<sequence length="48" mass="5234">MLVADGHTTTTERGPDPVDAASVVAHYNAVFTKIATPTDRSPWRRPAR</sequence>
<dbReference type="RefSeq" id="WP_344996865.1">
    <property type="nucleotide sequence ID" value="NZ_BAABFR010000042.1"/>
</dbReference>
<protein>
    <submittedName>
        <fullName evidence="1">Uncharacterized protein</fullName>
    </submittedName>
</protein>
<comment type="caution">
    <text evidence="1">The sequence shown here is derived from an EMBL/GenBank/DDBJ whole genome shotgun (WGS) entry which is preliminary data.</text>
</comment>